<keyword evidence="3" id="KW-1185">Reference proteome</keyword>
<protein>
    <submittedName>
        <fullName evidence="2">Uncharacterized protein</fullName>
    </submittedName>
</protein>
<feature type="region of interest" description="Disordered" evidence="1">
    <location>
        <begin position="193"/>
        <end position="336"/>
    </location>
</feature>
<dbReference type="InterPro" id="IPR050989">
    <property type="entry name" value="Rap1_Ran_GAP"/>
</dbReference>
<dbReference type="GO" id="GO:0005737">
    <property type="term" value="C:cytoplasm"/>
    <property type="evidence" value="ECO:0007669"/>
    <property type="project" value="TreeGrafter"/>
</dbReference>
<proteinExistence type="predicted"/>
<comment type="caution">
    <text evidence="2">The sequence shown here is derived from an EMBL/GenBank/DDBJ whole genome shotgun (WGS) entry which is preliminary data.</text>
</comment>
<evidence type="ECO:0000256" key="1">
    <source>
        <dbReference type="SAM" id="MobiDB-lite"/>
    </source>
</evidence>
<accession>A0A401QIS1</accession>
<sequence length="422" mass="44936">MQSDDFFFRKFKRNNPRPLLSSVNFEAKAARPTPEPAGTTVRARISEWPPRRELLDDGTGRSQGCEEKEASQLGNEAAVAKGDVQEDEQEQEAPPVMGEARMTAQGRNPAIQRSNSEVTITDSGGSQGPDQRAAHSATGAALHREYGSASSIERQQSRDGAGVGEDERPGPEVTSAARFQDPYLLLGLSESPVAEEKAAKARPRPLADPPPADVSVFRKFKTQRSDPESPGSPPPQPASPAPSLDDPCPPWPSAKNLVHYDVQSILFDPRRAVSNRDSTGRRKNIITGASAASQLPALATSPGNGDGNEEPQHPLPSGAAPVVPGGGAGSEVDEGRDTQLVLSCPHFRNEVGGEVEPGVGSQCPNAAVSVLEEPRESHLARQGTATFFIEHADLGASYYRKYFTGKGKSSNITPSKRIAESV</sequence>
<dbReference type="OMA" id="FFYLREC"/>
<gene>
    <name evidence="2" type="ORF">scyTo_0025932</name>
</gene>
<feature type="compositionally biased region" description="Basic and acidic residues" evidence="1">
    <location>
        <begin position="49"/>
        <end position="70"/>
    </location>
</feature>
<evidence type="ECO:0000313" key="3">
    <source>
        <dbReference type="Proteomes" id="UP000288216"/>
    </source>
</evidence>
<feature type="compositionally biased region" description="Polar residues" evidence="1">
    <location>
        <begin position="111"/>
        <end position="124"/>
    </location>
</feature>
<dbReference type="PANTHER" id="PTHR15711:SF14">
    <property type="entry name" value="SIGNAL-INDUCED PROLIFERATION-ASSOCIATED PROTEIN 1"/>
    <property type="match status" value="1"/>
</dbReference>
<evidence type="ECO:0000313" key="2">
    <source>
        <dbReference type="EMBL" id="GCB85266.1"/>
    </source>
</evidence>
<feature type="region of interest" description="Disordered" evidence="1">
    <location>
        <begin position="26"/>
        <end position="180"/>
    </location>
</feature>
<name>A0A401QIS1_SCYTO</name>
<reference evidence="2 3" key="1">
    <citation type="journal article" date="2018" name="Nat. Ecol. Evol.">
        <title>Shark genomes provide insights into elasmobranch evolution and the origin of vertebrates.</title>
        <authorList>
            <person name="Hara Y"/>
            <person name="Yamaguchi K"/>
            <person name="Onimaru K"/>
            <person name="Kadota M"/>
            <person name="Koyanagi M"/>
            <person name="Keeley SD"/>
            <person name="Tatsumi K"/>
            <person name="Tanaka K"/>
            <person name="Motone F"/>
            <person name="Kageyama Y"/>
            <person name="Nozu R"/>
            <person name="Adachi N"/>
            <person name="Nishimura O"/>
            <person name="Nakagawa R"/>
            <person name="Tanegashima C"/>
            <person name="Kiyatake I"/>
            <person name="Matsumoto R"/>
            <person name="Murakumo K"/>
            <person name="Nishida K"/>
            <person name="Terakita A"/>
            <person name="Kuratani S"/>
            <person name="Sato K"/>
            <person name="Hyodo S Kuraku.S."/>
        </authorList>
    </citation>
    <scope>NUCLEOTIDE SEQUENCE [LARGE SCALE GENOMIC DNA]</scope>
</reference>
<dbReference type="EMBL" id="BFAA01141371">
    <property type="protein sequence ID" value="GCB85266.1"/>
    <property type="molecule type" value="Genomic_DNA"/>
</dbReference>
<dbReference type="Proteomes" id="UP000288216">
    <property type="component" value="Unassembled WGS sequence"/>
</dbReference>
<dbReference type="OrthoDB" id="2499658at2759"/>
<dbReference type="GO" id="GO:0005096">
    <property type="term" value="F:GTPase activator activity"/>
    <property type="evidence" value="ECO:0007669"/>
    <property type="project" value="TreeGrafter"/>
</dbReference>
<feature type="compositionally biased region" description="Pro residues" evidence="1">
    <location>
        <begin position="230"/>
        <end position="240"/>
    </location>
</feature>
<organism evidence="2 3">
    <name type="scientific">Scyliorhinus torazame</name>
    <name type="common">Cloudy catshark</name>
    <name type="synonym">Catulus torazame</name>
    <dbReference type="NCBI Taxonomy" id="75743"/>
    <lineage>
        <taxon>Eukaryota</taxon>
        <taxon>Metazoa</taxon>
        <taxon>Chordata</taxon>
        <taxon>Craniata</taxon>
        <taxon>Vertebrata</taxon>
        <taxon>Chondrichthyes</taxon>
        <taxon>Elasmobranchii</taxon>
        <taxon>Galeomorphii</taxon>
        <taxon>Galeoidea</taxon>
        <taxon>Carcharhiniformes</taxon>
        <taxon>Scyliorhinidae</taxon>
        <taxon>Scyliorhinus</taxon>
    </lineage>
</organism>
<dbReference type="PANTHER" id="PTHR15711">
    <property type="entry name" value="RAP GTPASE-ACTIVATING PROTEIN"/>
    <property type="match status" value="1"/>
</dbReference>
<dbReference type="STRING" id="75743.A0A401QIS1"/>
<dbReference type="AlphaFoldDB" id="A0A401QIS1"/>